<evidence type="ECO:0008006" key="5">
    <source>
        <dbReference type="Google" id="ProtNLM"/>
    </source>
</evidence>
<feature type="compositionally biased region" description="Pro residues" evidence="1">
    <location>
        <begin position="216"/>
        <end position="225"/>
    </location>
</feature>
<reference evidence="3" key="1">
    <citation type="submission" date="2025-08" db="UniProtKB">
        <authorList>
            <consortium name="Ensembl"/>
        </authorList>
    </citation>
    <scope>IDENTIFICATION</scope>
</reference>
<evidence type="ECO:0000313" key="3">
    <source>
        <dbReference type="Ensembl" id="ENSDNVP00000013835.1"/>
    </source>
</evidence>
<evidence type="ECO:0000256" key="1">
    <source>
        <dbReference type="SAM" id="MobiDB-lite"/>
    </source>
</evidence>
<reference evidence="3" key="2">
    <citation type="submission" date="2025-09" db="UniProtKB">
        <authorList>
            <consortium name="Ensembl"/>
        </authorList>
    </citation>
    <scope>IDENTIFICATION</scope>
</reference>
<dbReference type="AlphaFoldDB" id="A0A8C4JVI5"/>
<sequence length="308" mass="33272">YHSKLNFTASVRLFLSLIVPCSSSRCCLHRQGSSRTEWHNVRAERGSKGLVPYGDAAAEAVLVRSPASPATVQLPTGRRELWALSLPPPHFFPFSFPRCESDFGKDENVDVKEESDPVVVSSGYPFWAAEQSGSHAFAAASPAPAERQDAPAREQPAPAPSYQAYRFHEAGDAQQLPAARDAAALGDFRARCHPLDLAAAPEHDSKQLSEGFANLPPLPPPLPPPQDYAGVVNMAIDPVGKAGPRAPVYSPYGAEQGLGQWMVPSHGQYRAMSYSAFSTDYNTQGASGHAHGTVAEWGQYPLFPYACW</sequence>
<protein>
    <recommendedName>
        <fullName evidence="5">TBX6L protein</fullName>
    </recommendedName>
</protein>
<evidence type="ECO:0000313" key="4">
    <source>
        <dbReference type="Proteomes" id="UP000694423"/>
    </source>
</evidence>
<organism evidence="3 4">
    <name type="scientific">Dromaius novaehollandiae</name>
    <name type="common">Emu</name>
    <dbReference type="NCBI Taxonomy" id="8790"/>
    <lineage>
        <taxon>Eukaryota</taxon>
        <taxon>Metazoa</taxon>
        <taxon>Chordata</taxon>
        <taxon>Craniata</taxon>
        <taxon>Vertebrata</taxon>
        <taxon>Euteleostomi</taxon>
        <taxon>Archelosauria</taxon>
        <taxon>Archosauria</taxon>
        <taxon>Dinosauria</taxon>
        <taxon>Saurischia</taxon>
        <taxon>Theropoda</taxon>
        <taxon>Coelurosauria</taxon>
        <taxon>Aves</taxon>
        <taxon>Palaeognathae</taxon>
        <taxon>Casuariiformes</taxon>
        <taxon>Dromaiidae</taxon>
        <taxon>Dromaius</taxon>
    </lineage>
</organism>
<feature type="signal peptide" evidence="2">
    <location>
        <begin position="1"/>
        <end position="24"/>
    </location>
</feature>
<feature type="region of interest" description="Disordered" evidence="1">
    <location>
        <begin position="137"/>
        <end position="159"/>
    </location>
</feature>
<feature type="region of interest" description="Disordered" evidence="1">
    <location>
        <begin position="202"/>
        <end position="225"/>
    </location>
</feature>
<name>A0A8C4JVI5_DRONO</name>
<keyword evidence="4" id="KW-1185">Reference proteome</keyword>
<feature type="chain" id="PRO_5034275028" description="TBX6L protein" evidence="2">
    <location>
        <begin position="25"/>
        <end position="308"/>
    </location>
</feature>
<accession>A0A8C4JVI5</accession>
<dbReference type="Proteomes" id="UP000694423">
    <property type="component" value="Unplaced"/>
</dbReference>
<dbReference type="Ensembl" id="ENSDNVT00000016632.1">
    <property type="protein sequence ID" value="ENSDNVP00000013835.1"/>
    <property type="gene ID" value="ENSDNVG00000009759.1"/>
</dbReference>
<keyword evidence="2" id="KW-0732">Signal</keyword>
<evidence type="ECO:0000256" key="2">
    <source>
        <dbReference type="SAM" id="SignalP"/>
    </source>
</evidence>
<proteinExistence type="predicted"/>